<proteinExistence type="predicted"/>
<dbReference type="HOGENOM" id="CLU_023092_0_0_11"/>
<dbReference type="EMBL" id="CP002666">
    <property type="protein sequence ID" value="AEE45052.1"/>
    <property type="molecule type" value="Genomic_DNA"/>
</dbReference>
<keyword evidence="2 7" id="KW-0812">Transmembrane</keyword>
<feature type="region of interest" description="Disordered" evidence="6">
    <location>
        <begin position="544"/>
        <end position="616"/>
    </location>
</feature>
<name>F4H0S9_CELFA</name>
<evidence type="ECO:0000256" key="4">
    <source>
        <dbReference type="ARBA" id="ARBA00022989"/>
    </source>
</evidence>
<dbReference type="AlphaFoldDB" id="F4H0S9"/>
<evidence type="ECO:0000256" key="2">
    <source>
        <dbReference type="ARBA" id="ARBA00022692"/>
    </source>
</evidence>
<feature type="transmembrane region" description="Helical" evidence="7">
    <location>
        <begin position="209"/>
        <end position="228"/>
    </location>
</feature>
<dbReference type="InterPro" id="IPR007816">
    <property type="entry name" value="ResB-like_domain"/>
</dbReference>
<evidence type="ECO:0000313" key="10">
    <source>
        <dbReference type="Proteomes" id="UP000008460"/>
    </source>
</evidence>
<evidence type="ECO:0000256" key="1">
    <source>
        <dbReference type="ARBA" id="ARBA00004141"/>
    </source>
</evidence>
<dbReference type="Pfam" id="PF05140">
    <property type="entry name" value="ResB"/>
    <property type="match status" value="1"/>
</dbReference>
<dbReference type="STRING" id="590998.Celf_0915"/>
<sequence length="616" mass="65463">MSTYRPEGLDDAFTRDVDAPADAPGDVRLPTLGLVGWLRWAWRQLTSMRVALLLLMLLAVAAVPGTLFPQRAQDPAGVAEYLVDHPTTGPWLDRLGLFGVYSSVWFSAIYLLLFVSLVGCILPRTRVHLAGVRGRPPRTPRRLGRFPALGGGLSDDTPQAVAARAAAVMRRGWAWLPFVPTYRVDVHDEGGGTWSAAGERGYLRETGNLVFHLALVGLLVSVATGQMLHYRGQAIVVQGRGFANAQVDYDTFEQGTAFDPADLVPFTLRLDDFESRFDPDTLQSRDFTAHVTLTEPGQEPQERTIKVNHPLAAGGAKVYLQGNGYAPEVTVRDAAGEVAFAGAVPFLPEDEVYTSRGVIKVPDVSGGQEQVGVMGYLLPTAREMAPGFWRSTDPQPTDPLLVLSVWSGNLGLDTGVPQNVYELDESRLEQSVDEAGDAVTLYVRPGETVELPDGLGTLTFDGLPRFVALDLRHDPALPFVLVFALLAFAGLAASLFAPRRRVWVRAAPGTGDDAGRTVVSAAGLARGDDVGLQPELDRLLAATLTSTAPTSGIPTRTTPTSTTPTSTTPTSTAPTSTAPTSTAPAGGAPAGTRTSTTPTADEAATPSPTVPRGSTP</sequence>
<keyword evidence="5 7" id="KW-0472">Membrane</keyword>
<evidence type="ECO:0000313" key="9">
    <source>
        <dbReference type="EMBL" id="AEE45052.1"/>
    </source>
</evidence>
<reference evidence="9 10" key="1">
    <citation type="submission" date="2011-04" db="EMBL/GenBank/DDBJ databases">
        <title>Complete sequence of Cellulomonas fimi ATCC 484.</title>
        <authorList>
            <consortium name="US DOE Joint Genome Institute"/>
            <person name="Lucas S."/>
            <person name="Han J."/>
            <person name="Lapidus A."/>
            <person name="Cheng J.-F."/>
            <person name="Goodwin L."/>
            <person name="Pitluck S."/>
            <person name="Peters L."/>
            <person name="Chertkov O."/>
            <person name="Detter J.C."/>
            <person name="Han C."/>
            <person name="Tapia R."/>
            <person name="Land M."/>
            <person name="Hauser L."/>
            <person name="Kyrpides N."/>
            <person name="Ivanova N."/>
            <person name="Ovchinnikova G."/>
            <person name="Pagani I."/>
            <person name="Mead D."/>
            <person name="Brumm P."/>
            <person name="Woyke T."/>
        </authorList>
    </citation>
    <scope>NUCLEOTIDE SEQUENCE [LARGE SCALE GENOMIC DNA]</scope>
    <source>
        <strain evidence="10">ATCC 484 / DSM 20113 / JCM 1341 / NBRC 15513 / NCIMB 8980 / NCTC 7547</strain>
    </source>
</reference>
<dbReference type="GO" id="GO:0016020">
    <property type="term" value="C:membrane"/>
    <property type="evidence" value="ECO:0007669"/>
    <property type="project" value="UniProtKB-SubCell"/>
</dbReference>
<dbReference type="PANTHER" id="PTHR31566">
    <property type="entry name" value="CYTOCHROME C BIOGENESIS PROTEIN CCS1, CHLOROPLASTIC"/>
    <property type="match status" value="1"/>
</dbReference>
<evidence type="ECO:0000256" key="3">
    <source>
        <dbReference type="ARBA" id="ARBA00022748"/>
    </source>
</evidence>
<evidence type="ECO:0000256" key="6">
    <source>
        <dbReference type="SAM" id="MobiDB-lite"/>
    </source>
</evidence>
<dbReference type="PANTHER" id="PTHR31566:SF0">
    <property type="entry name" value="CYTOCHROME C BIOGENESIS PROTEIN CCS1, CHLOROPLASTIC"/>
    <property type="match status" value="1"/>
</dbReference>
<feature type="domain" description="ResB-like" evidence="8">
    <location>
        <begin position="48"/>
        <end position="537"/>
    </location>
</feature>
<keyword evidence="4 7" id="KW-1133">Transmembrane helix</keyword>
<dbReference type="InterPro" id="IPR023494">
    <property type="entry name" value="Cyt_c_bgen_Ccs1/CcsB/ResB"/>
</dbReference>
<dbReference type="GO" id="GO:0017004">
    <property type="term" value="P:cytochrome complex assembly"/>
    <property type="evidence" value="ECO:0007669"/>
    <property type="project" value="UniProtKB-KW"/>
</dbReference>
<feature type="transmembrane region" description="Helical" evidence="7">
    <location>
        <begin position="98"/>
        <end position="122"/>
    </location>
</feature>
<dbReference type="eggNOG" id="COG1333">
    <property type="taxonomic scope" value="Bacteria"/>
</dbReference>
<gene>
    <name evidence="9" type="ordered locus">Celf_0915</name>
</gene>
<dbReference type="KEGG" id="cfi:Celf_0915"/>
<evidence type="ECO:0000259" key="8">
    <source>
        <dbReference type="Pfam" id="PF05140"/>
    </source>
</evidence>
<evidence type="ECO:0000256" key="5">
    <source>
        <dbReference type="ARBA" id="ARBA00023136"/>
    </source>
</evidence>
<feature type="transmembrane region" description="Helical" evidence="7">
    <location>
        <begin position="50"/>
        <end position="68"/>
    </location>
</feature>
<dbReference type="RefSeq" id="WP_013770080.1">
    <property type="nucleotide sequence ID" value="NC_015514.1"/>
</dbReference>
<accession>F4H0S9</accession>
<protein>
    <submittedName>
        <fullName evidence="9">ResB family protein</fullName>
    </submittedName>
</protein>
<keyword evidence="10" id="KW-1185">Reference proteome</keyword>
<keyword evidence="3" id="KW-0201">Cytochrome c-type biogenesis</keyword>
<feature type="compositionally biased region" description="Low complexity" evidence="6">
    <location>
        <begin position="544"/>
        <end position="600"/>
    </location>
</feature>
<comment type="subcellular location">
    <subcellularLocation>
        <location evidence="1">Membrane</location>
        <topology evidence="1">Multi-pass membrane protein</topology>
    </subcellularLocation>
</comment>
<feature type="transmembrane region" description="Helical" evidence="7">
    <location>
        <begin position="476"/>
        <end position="497"/>
    </location>
</feature>
<dbReference type="Proteomes" id="UP000008460">
    <property type="component" value="Chromosome"/>
</dbReference>
<evidence type="ECO:0000256" key="7">
    <source>
        <dbReference type="SAM" id="Phobius"/>
    </source>
</evidence>
<organism evidence="9 10">
    <name type="scientific">Cellulomonas fimi (strain ATCC 484 / DSM 20113 / JCM 1341 / CCUG 24087 / LMG 16345 / NBRC 15513 / NCIMB 8980 / NCTC 7547 / NRS-133)</name>
    <dbReference type="NCBI Taxonomy" id="590998"/>
    <lineage>
        <taxon>Bacteria</taxon>
        <taxon>Bacillati</taxon>
        <taxon>Actinomycetota</taxon>
        <taxon>Actinomycetes</taxon>
        <taxon>Micrococcales</taxon>
        <taxon>Cellulomonadaceae</taxon>
        <taxon>Cellulomonas</taxon>
    </lineage>
</organism>